<accession>A0A8H7UW96</accession>
<evidence type="ECO:0000313" key="1">
    <source>
        <dbReference type="EMBL" id="KAG2198050.1"/>
    </source>
</evidence>
<dbReference type="Gene3D" id="2.30.110.10">
    <property type="entry name" value="Electron Transport, Fmn-binding Protein, Chain A"/>
    <property type="match status" value="1"/>
</dbReference>
<comment type="caution">
    <text evidence="1">The sequence shown here is derived from an EMBL/GenBank/DDBJ whole genome shotgun (WGS) entry which is preliminary data.</text>
</comment>
<evidence type="ECO:0000313" key="2">
    <source>
        <dbReference type="Proteomes" id="UP000650833"/>
    </source>
</evidence>
<dbReference type="OrthoDB" id="434253at2759"/>
<proteinExistence type="predicted"/>
<dbReference type="PANTHER" id="PTHR28243">
    <property type="entry name" value="AGL049CP"/>
    <property type="match status" value="1"/>
</dbReference>
<sequence>MYSHPTSPTIQKSNTPIPWKSKLMKSYQDNYSGNNFDSGNKYYSLIVFFILTICIHVKKVYVSMCNTKRSGDISMHCLQFRGFLIDDARFLKFSLAMNDSILMGDIKSDPNARISWTMPKTKEYYNFKGKFYIASSPIQVTRFPPPKIIDDDFTSAPDYWEKQRIQQWNELDARSRATFTWPSRAEVPKTADVSFSCQSLSNEDKTLVHDIAMDNFCLLVFKVTDVEHFDYSEFPPKRFIYKFLMKTNVWDIQAANP</sequence>
<organism evidence="1 2">
    <name type="scientific">Mucor plumbeus</name>
    <dbReference type="NCBI Taxonomy" id="97098"/>
    <lineage>
        <taxon>Eukaryota</taxon>
        <taxon>Fungi</taxon>
        <taxon>Fungi incertae sedis</taxon>
        <taxon>Mucoromycota</taxon>
        <taxon>Mucoromycotina</taxon>
        <taxon>Mucoromycetes</taxon>
        <taxon>Mucorales</taxon>
        <taxon>Mucorineae</taxon>
        <taxon>Mucoraceae</taxon>
        <taxon>Mucor</taxon>
    </lineage>
</organism>
<reference evidence="1" key="1">
    <citation type="submission" date="2020-12" db="EMBL/GenBank/DDBJ databases">
        <title>Metabolic potential, ecology and presence of endohyphal bacteria is reflected in genomic diversity of Mucoromycotina.</title>
        <authorList>
            <person name="Muszewska A."/>
            <person name="Okrasinska A."/>
            <person name="Steczkiewicz K."/>
            <person name="Drgas O."/>
            <person name="Orlowska M."/>
            <person name="Perlinska-Lenart U."/>
            <person name="Aleksandrzak-Piekarczyk T."/>
            <person name="Szatraj K."/>
            <person name="Zielenkiewicz U."/>
            <person name="Pilsyk S."/>
            <person name="Malc E."/>
            <person name="Mieczkowski P."/>
            <person name="Kruszewska J.S."/>
            <person name="Biernat P."/>
            <person name="Pawlowska J."/>
        </authorList>
    </citation>
    <scope>NUCLEOTIDE SEQUENCE</scope>
    <source>
        <strain evidence="1">CBS 226.32</strain>
    </source>
</reference>
<protein>
    <submittedName>
        <fullName evidence="1">Uncharacterized protein</fullName>
    </submittedName>
</protein>
<dbReference type="Proteomes" id="UP000650833">
    <property type="component" value="Unassembled WGS sequence"/>
</dbReference>
<dbReference type="SUPFAM" id="SSF50475">
    <property type="entry name" value="FMN-binding split barrel"/>
    <property type="match status" value="1"/>
</dbReference>
<name>A0A8H7UW96_9FUNG</name>
<dbReference type="EMBL" id="JAEPRC010000403">
    <property type="protein sequence ID" value="KAG2198050.1"/>
    <property type="molecule type" value="Genomic_DNA"/>
</dbReference>
<dbReference type="PANTHER" id="PTHR28243:SF1">
    <property type="entry name" value="PYRIDOXAMINE 5'-PHOSPHATE OXIDASE ALR4036 FAMILY FMN-BINDING DOMAIN-CONTAINING PROTEIN"/>
    <property type="match status" value="1"/>
</dbReference>
<gene>
    <name evidence="1" type="ORF">INT46_003834</name>
</gene>
<dbReference type="InterPro" id="IPR012349">
    <property type="entry name" value="Split_barrel_FMN-bd"/>
</dbReference>
<dbReference type="AlphaFoldDB" id="A0A8H7UW96"/>
<keyword evidence="2" id="KW-1185">Reference proteome</keyword>